<evidence type="ECO:0000256" key="4">
    <source>
        <dbReference type="ARBA" id="ARBA00022989"/>
    </source>
</evidence>
<reference evidence="7 8" key="1">
    <citation type="submission" date="2023-01" db="EMBL/GenBank/DDBJ databases">
        <title>Analysis of 21 Apiospora genomes using comparative genomics revels a genus with tremendous synthesis potential of carbohydrate active enzymes and secondary metabolites.</title>
        <authorList>
            <person name="Sorensen T."/>
        </authorList>
    </citation>
    <scope>NUCLEOTIDE SEQUENCE [LARGE SCALE GENOMIC DNA]</scope>
    <source>
        <strain evidence="7 8">CBS 117206</strain>
    </source>
</reference>
<comment type="caution">
    <text evidence="7">The sequence shown here is derived from an EMBL/GenBank/DDBJ whole genome shotgun (WGS) entry which is preliminary data.</text>
</comment>
<dbReference type="AlphaFoldDB" id="A0AAW0QYB7"/>
<keyword evidence="8" id="KW-1185">Reference proteome</keyword>
<proteinExistence type="inferred from homology"/>
<keyword evidence="5 6" id="KW-0472">Membrane</keyword>
<keyword evidence="3 6" id="KW-0812">Transmembrane</keyword>
<comment type="similarity">
    <text evidence="2">Belongs to the major facilitator superfamily. TCR/Tet family.</text>
</comment>
<evidence type="ECO:0000256" key="2">
    <source>
        <dbReference type="ARBA" id="ARBA00007520"/>
    </source>
</evidence>
<evidence type="ECO:0000256" key="5">
    <source>
        <dbReference type="ARBA" id="ARBA00023136"/>
    </source>
</evidence>
<accession>A0AAW0QYB7</accession>
<feature type="transmembrane region" description="Helical" evidence="6">
    <location>
        <begin position="129"/>
        <end position="153"/>
    </location>
</feature>
<evidence type="ECO:0008006" key="9">
    <source>
        <dbReference type="Google" id="ProtNLM"/>
    </source>
</evidence>
<evidence type="ECO:0000313" key="8">
    <source>
        <dbReference type="Proteomes" id="UP001392437"/>
    </source>
</evidence>
<dbReference type="EMBL" id="JAQQWP010000006">
    <property type="protein sequence ID" value="KAK8115341.1"/>
    <property type="molecule type" value="Genomic_DNA"/>
</dbReference>
<evidence type="ECO:0000256" key="6">
    <source>
        <dbReference type="SAM" id="Phobius"/>
    </source>
</evidence>
<dbReference type="GO" id="GO:0022857">
    <property type="term" value="F:transmembrane transporter activity"/>
    <property type="evidence" value="ECO:0007669"/>
    <property type="project" value="TreeGrafter"/>
</dbReference>
<feature type="transmembrane region" description="Helical" evidence="6">
    <location>
        <begin position="397"/>
        <end position="418"/>
    </location>
</feature>
<dbReference type="GO" id="GO:0005886">
    <property type="term" value="C:plasma membrane"/>
    <property type="evidence" value="ECO:0007669"/>
    <property type="project" value="TreeGrafter"/>
</dbReference>
<feature type="transmembrane region" description="Helical" evidence="6">
    <location>
        <begin position="106"/>
        <end position="123"/>
    </location>
</feature>
<evidence type="ECO:0000313" key="7">
    <source>
        <dbReference type="EMBL" id="KAK8115341.1"/>
    </source>
</evidence>
<organism evidence="7 8">
    <name type="scientific">Apiospora kogelbergensis</name>
    <dbReference type="NCBI Taxonomy" id="1337665"/>
    <lineage>
        <taxon>Eukaryota</taxon>
        <taxon>Fungi</taxon>
        <taxon>Dikarya</taxon>
        <taxon>Ascomycota</taxon>
        <taxon>Pezizomycotina</taxon>
        <taxon>Sordariomycetes</taxon>
        <taxon>Xylariomycetidae</taxon>
        <taxon>Amphisphaeriales</taxon>
        <taxon>Apiosporaceae</taxon>
        <taxon>Apiospora</taxon>
    </lineage>
</organism>
<dbReference type="PANTHER" id="PTHR23501:SF193">
    <property type="entry name" value="MULTIDRUG TRANSPORTER, PUTATIVE (AFU_ORTHOLOGUE AFUA_8G00940)-RELATED"/>
    <property type="match status" value="1"/>
</dbReference>
<dbReference type="PANTHER" id="PTHR23501">
    <property type="entry name" value="MAJOR FACILITATOR SUPERFAMILY"/>
    <property type="match status" value="1"/>
</dbReference>
<protein>
    <recommendedName>
        <fullName evidence="9">Major Facilitator Superfamily protein</fullName>
    </recommendedName>
</protein>
<dbReference type="Gene3D" id="1.20.1250.20">
    <property type="entry name" value="MFS general substrate transporter like domains"/>
    <property type="match status" value="2"/>
</dbReference>
<sequence>MEKSIQEMPSKREDVDVDEPQGDIQTILSGTRLFLVMFSLTLAVFLMLLDSSIVATATPKITSDFHSLNDIGWYGTAYLLANCAFQPLSGKIFTYFSIKAERQADLIGFVLFTPAVIMLILALQRGGTYYPWASPTIIGLFCGAFGNLLVFLFWEHFRGAEAMIPLSLLARRVVWSSCLNMGCLIGSVFTTSYYLPVYFQSVLGASPVQSGVDMLPQVITNMVVTIITGPLGKSHGLSLSIEETSGADGFSVARVGYYVPFALAGAVFTSVGTGLLSTLTPTSTTGSRVGYQILQGFQGLGFQIPILAVQHGVQSHEIAVATSLVVFSQNLSGAVSLSLAEVIFSSRLRHFLSLYVPGADVESLTQAGAAAADIQDSVPSASLPAVRLAYSDTFDNVMYLATGFACVTFLSAAAMRWVQINTRKEA</sequence>
<dbReference type="InterPro" id="IPR036259">
    <property type="entry name" value="MFS_trans_sf"/>
</dbReference>
<feature type="transmembrane region" description="Helical" evidence="6">
    <location>
        <begin position="255"/>
        <end position="276"/>
    </location>
</feature>
<dbReference type="Proteomes" id="UP001392437">
    <property type="component" value="Unassembled WGS sequence"/>
</dbReference>
<gene>
    <name evidence="7" type="ORF">PG999_007410</name>
</gene>
<evidence type="ECO:0000256" key="1">
    <source>
        <dbReference type="ARBA" id="ARBA00004141"/>
    </source>
</evidence>
<dbReference type="SUPFAM" id="SSF103473">
    <property type="entry name" value="MFS general substrate transporter"/>
    <property type="match status" value="1"/>
</dbReference>
<keyword evidence="4 6" id="KW-1133">Transmembrane helix</keyword>
<feature type="transmembrane region" description="Helical" evidence="6">
    <location>
        <begin position="173"/>
        <end position="195"/>
    </location>
</feature>
<name>A0AAW0QYB7_9PEZI</name>
<feature type="transmembrane region" description="Helical" evidence="6">
    <location>
        <begin position="33"/>
        <end position="53"/>
    </location>
</feature>
<evidence type="ECO:0000256" key="3">
    <source>
        <dbReference type="ARBA" id="ARBA00022692"/>
    </source>
</evidence>
<feature type="transmembrane region" description="Helical" evidence="6">
    <location>
        <begin position="73"/>
        <end position="94"/>
    </location>
</feature>
<comment type="subcellular location">
    <subcellularLocation>
        <location evidence="1">Membrane</location>
        <topology evidence="1">Multi-pass membrane protein</topology>
    </subcellularLocation>
</comment>